<name>A0ABR7SGN4_9ACTN</name>
<evidence type="ECO:0000313" key="4">
    <source>
        <dbReference type="Proteomes" id="UP000642284"/>
    </source>
</evidence>
<feature type="compositionally biased region" description="Low complexity" evidence="1">
    <location>
        <begin position="77"/>
        <end position="89"/>
    </location>
</feature>
<evidence type="ECO:0000256" key="2">
    <source>
        <dbReference type="SAM" id="SignalP"/>
    </source>
</evidence>
<dbReference type="EMBL" id="JACTVJ010000007">
    <property type="protein sequence ID" value="MBC9714024.1"/>
    <property type="molecule type" value="Genomic_DNA"/>
</dbReference>
<feature type="signal peptide" evidence="2">
    <location>
        <begin position="1"/>
        <end position="17"/>
    </location>
</feature>
<feature type="compositionally biased region" description="Gly residues" evidence="1">
    <location>
        <begin position="143"/>
        <end position="158"/>
    </location>
</feature>
<dbReference type="PROSITE" id="PS51257">
    <property type="entry name" value="PROKAR_LIPOPROTEIN"/>
    <property type="match status" value="1"/>
</dbReference>
<sequence length="273" mass="26081">MSAKGLFLRGRRGTATAACAAAVCLGTLLAACGSGTPDDGYVAVGAAGDGPSERVEPAEPTQDVEFVPLDEDGNEKPSSGSSPSSESPSGKGGSASGGDGSGAGGSGDGDGDGDGTGSGSGSGGSEGESPGGSGSPGSSGSSGSTGGSGGGDSGGTSGSSGSAPGSEAPAGPAVLKVVGAPVRTATDQRWCEKVTLTLQNTGGTAARSAEVTFGTHIIGALGVDWATIKSTHQVAAPIAAGAKKQQTWTVCVEAWRVPLGMHIETRDVSVKWQ</sequence>
<feature type="region of interest" description="Disordered" evidence="1">
    <location>
        <begin position="45"/>
        <end position="170"/>
    </location>
</feature>
<evidence type="ECO:0008006" key="5">
    <source>
        <dbReference type="Google" id="ProtNLM"/>
    </source>
</evidence>
<protein>
    <recommendedName>
        <fullName evidence="5">Secreted protein</fullName>
    </recommendedName>
</protein>
<evidence type="ECO:0000313" key="3">
    <source>
        <dbReference type="EMBL" id="MBC9714024.1"/>
    </source>
</evidence>
<gene>
    <name evidence="3" type="ORF">H9Y04_15770</name>
</gene>
<keyword evidence="2" id="KW-0732">Signal</keyword>
<keyword evidence="4" id="KW-1185">Reference proteome</keyword>
<feature type="compositionally biased region" description="Low complexity" evidence="1">
    <location>
        <begin position="159"/>
        <end position="170"/>
    </location>
</feature>
<dbReference type="Proteomes" id="UP000642284">
    <property type="component" value="Unassembled WGS sequence"/>
</dbReference>
<dbReference type="RefSeq" id="WP_187814512.1">
    <property type="nucleotide sequence ID" value="NZ_JACTVJ010000007.1"/>
</dbReference>
<feature type="compositionally biased region" description="Gly residues" evidence="1">
    <location>
        <begin position="90"/>
        <end position="137"/>
    </location>
</feature>
<comment type="caution">
    <text evidence="3">The sequence shown here is derived from an EMBL/GenBank/DDBJ whole genome shotgun (WGS) entry which is preliminary data.</text>
</comment>
<feature type="chain" id="PRO_5046894872" description="Secreted protein" evidence="2">
    <location>
        <begin position="18"/>
        <end position="273"/>
    </location>
</feature>
<proteinExistence type="predicted"/>
<organism evidence="3 4">
    <name type="scientific">Streptomyces polyasparticus</name>
    <dbReference type="NCBI Taxonomy" id="2767826"/>
    <lineage>
        <taxon>Bacteria</taxon>
        <taxon>Bacillati</taxon>
        <taxon>Actinomycetota</taxon>
        <taxon>Actinomycetes</taxon>
        <taxon>Kitasatosporales</taxon>
        <taxon>Streptomycetaceae</taxon>
        <taxon>Streptomyces</taxon>
    </lineage>
</organism>
<evidence type="ECO:0000256" key="1">
    <source>
        <dbReference type="SAM" id="MobiDB-lite"/>
    </source>
</evidence>
<reference evidence="3 4" key="1">
    <citation type="submission" date="2020-08" db="EMBL/GenBank/DDBJ databases">
        <title>Genemic of Streptomyces polyaspartic.</title>
        <authorList>
            <person name="Liu W."/>
        </authorList>
    </citation>
    <scope>NUCLEOTIDE SEQUENCE [LARGE SCALE GENOMIC DNA]</scope>
    <source>
        <strain evidence="3 4">TRM66268-LWL</strain>
    </source>
</reference>
<accession>A0ABR7SGN4</accession>